<accession>A0A1U7CJ90</accession>
<dbReference type="InterPro" id="IPR034904">
    <property type="entry name" value="FSCA_dom_sf"/>
</dbReference>
<dbReference type="PANTHER" id="PTHR42961:SF2">
    <property type="entry name" value="IRON-SULFUR PROTEIN NUBPL"/>
    <property type="match status" value="1"/>
</dbReference>
<reference evidence="11" key="1">
    <citation type="submission" date="2016-12" db="EMBL/GenBank/DDBJ databases">
        <title>Comparative genomics of four Isosphaeraceae planctomycetes: a common pool of plasmids and glycoside hydrolase genes.</title>
        <authorList>
            <person name="Ivanova A."/>
        </authorList>
    </citation>
    <scope>NUCLEOTIDE SEQUENCE [LARGE SCALE GENOMIC DNA]</scope>
    <source>
        <strain evidence="11">PX4</strain>
    </source>
</reference>
<dbReference type="Pfam" id="PF01883">
    <property type="entry name" value="FeS_assembly_P"/>
    <property type="match status" value="1"/>
</dbReference>
<dbReference type="EMBL" id="CP019082">
    <property type="protein sequence ID" value="APW59004.1"/>
    <property type="molecule type" value="Genomic_DNA"/>
</dbReference>
<evidence type="ECO:0000313" key="11">
    <source>
        <dbReference type="Proteomes" id="UP000186309"/>
    </source>
</evidence>
<name>A0A1U7CJ90_9BACT</name>
<dbReference type="SUPFAM" id="SSF117916">
    <property type="entry name" value="Fe-S cluster assembly (FSCA) domain-like"/>
    <property type="match status" value="1"/>
</dbReference>
<dbReference type="CDD" id="cd02037">
    <property type="entry name" value="Mrp_NBP35"/>
    <property type="match status" value="1"/>
</dbReference>
<evidence type="ECO:0000256" key="8">
    <source>
        <dbReference type="HAMAP-Rule" id="MF_02040"/>
    </source>
</evidence>
<dbReference type="STRING" id="1387353.BSF38_00417"/>
<keyword evidence="3 8" id="KW-0479">Metal-binding</keyword>
<dbReference type="PROSITE" id="PS01215">
    <property type="entry name" value="MRP"/>
    <property type="match status" value="1"/>
</dbReference>
<dbReference type="HAMAP" id="MF_02040">
    <property type="entry name" value="Mrp_NBP35"/>
    <property type="match status" value="1"/>
</dbReference>
<dbReference type="InterPro" id="IPR000808">
    <property type="entry name" value="Mrp-like_CS"/>
</dbReference>
<evidence type="ECO:0000256" key="5">
    <source>
        <dbReference type="ARBA" id="ARBA00022840"/>
    </source>
</evidence>
<evidence type="ECO:0000256" key="6">
    <source>
        <dbReference type="ARBA" id="ARBA00023004"/>
    </source>
</evidence>
<comment type="similarity">
    <text evidence="1">In the N-terminal section; belongs to the MIP18 family.</text>
</comment>
<dbReference type="KEGG" id="pbor:BSF38_00417"/>
<organism evidence="10 11">
    <name type="scientific">Paludisphaera borealis</name>
    <dbReference type="NCBI Taxonomy" id="1387353"/>
    <lineage>
        <taxon>Bacteria</taxon>
        <taxon>Pseudomonadati</taxon>
        <taxon>Planctomycetota</taxon>
        <taxon>Planctomycetia</taxon>
        <taxon>Isosphaerales</taxon>
        <taxon>Isosphaeraceae</taxon>
        <taxon>Paludisphaera</taxon>
    </lineage>
</organism>
<dbReference type="Pfam" id="PF10609">
    <property type="entry name" value="ParA"/>
    <property type="match status" value="2"/>
</dbReference>
<keyword evidence="5 8" id="KW-0067">ATP-binding</keyword>
<evidence type="ECO:0000256" key="2">
    <source>
        <dbReference type="ARBA" id="ARBA00008205"/>
    </source>
</evidence>
<keyword evidence="11" id="KW-1185">Reference proteome</keyword>
<dbReference type="Gene3D" id="3.40.50.300">
    <property type="entry name" value="P-loop containing nucleotide triphosphate hydrolases"/>
    <property type="match status" value="1"/>
</dbReference>
<sequence length="388" mass="41648">MFGKTHSALTEKDVLEALKGVKDPDLGRDLVDLGMIKNVKIGDGVVALTVNLTTPACPMKAKIEGDVRQALTNRLSGDWKIEIAMTAEVRGKGAAETGDIPGIKNVIAVGSGKGGVGKSTMAATIAFGLKSYGASVGLMDADVYGPSIPHLVGATGRPMARGERIQPIETNGLKLMSMGFLLEPDRAVIMRGPMLHGIMQQFLRQVDWGPLDYLVIDLPPGTGDVPLTLAQTLPLTGAVVICTPQEVALLDAVRAIAMFRQLRVPVLGMVENMAFFDVLAYLKERGGPEAKKLAENKACFDAPGDERVHIFGQGGARRKAEELQVPFLGEVPLNLFLRESGDDGKIEEALREGSPSRPYLLQVVERLAAQISIQNIKNPKMPKLEILN</sequence>
<comment type="similarity">
    <text evidence="2">In the C-terminal section; belongs to the Mrp/NBP35 ATP-binding proteins family.</text>
</comment>
<evidence type="ECO:0000256" key="1">
    <source>
        <dbReference type="ARBA" id="ARBA00007352"/>
    </source>
</evidence>
<dbReference type="InterPro" id="IPR019591">
    <property type="entry name" value="Mrp/NBP35_ATP-bd"/>
</dbReference>
<evidence type="ECO:0000313" key="10">
    <source>
        <dbReference type="EMBL" id="APW59004.1"/>
    </source>
</evidence>
<dbReference type="GO" id="GO:0051539">
    <property type="term" value="F:4 iron, 4 sulfur cluster binding"/>
    <property type="evidence" value="ECO:0007669"/>
    <property type="project" value="TreeGrafter"/>
</dbReference>
<evidence type="ECO:0000256" key="3">
    <source>
        <dbReference type="ARBA" id="ARBA00022723"/>
    </source>
</evidence>
<feature type="binding site" evidence="8">
    <location>
        <begin position="112"/>
        <end position="119"/>
    </location>
    <ligand>
        <name>ATP</name>
        <dbReference type="ChEBI" id="CHEBI:30616"/>
    </ligand>
</feature>
<dbReference type="GO" id="GO:0016887">
    <property type="term" value="F:ATP hydrolysis activity"/>
    <property type="evidence" value="ECO:0007669"/>
    <property type="project" value="UniProtKB-UniRule"/>
</dbReference>
<keyword evidence="4 8" id="KW-0547">Nucleotide-binding</keyword>
<dbReference type="SUPFAM" id="SSF52540">
    <property type="entry name" value="P-loop containing nucleoside triphosphate hydrolases"/>
    <property type="match status" value="1"/>
</dbReference>
<evidence type="ECO:0000259" key="9">
    <source>
        <dbReference type="Pfam" id="PF01883"/>
    </source>
</evidence>
<evidence type="ECO:0000256" key="7">
    <source>
        <dbReference type="ARBA" id="ARBA00023014"/>
    </source>
</evidence>
<keyword evidence="7 8" id="KW-0411">Iron-sulfur</keyword>
<dbReference type="AlphaFoldDB" id="A0A1U7CJ90"/>
<evidence type="ECO:0000256" key="4">
    <source>
        <dbReference type="ARBA" id="ARBA00022741"/>
    </source>
</evidence>
<dbReference type="GO" id="GO:0140663">
    <property type="term" value="F:ATP-dependent FeS chaperone activity"/>
    <property type="evidence" value="ECO:0007669"/>
    <property type="project" value="InterPro"/>
</dbReference>
<dbReference type="OrthoDB" id="9809679at2"/>
<feature type="domain" description="MIP18 family-like" evidence="9">
    <location>
        <begin position="11"/>
        <end position="82"/>
    </location>
</feature>
<dbReference type="PANTHER" id="PTHR42961">
    <property type="entry name" value="IRON-SULFUR PROTEIN NUBPL"/>
    <property type="match status" value="1"/>
</dbReference>
<protein>
    <recommendedName>
        <fullName evidence="8">Iron-sulfur cluster carrier protein</fullName>
    </recommendedName>
</protein>
<dbReference type="GO" id="GO:0046872">
    <property type="term" value="F:metal ion binding"/>
    <property type="evidence" value="ECO:0007669"/>
    <property type="project" value="UniProtKB-KW"/>
</dbReference>
<dbReference type="InterPro" id="IPR027417">
    <property type="entry name" value="P-loop_NTPase"/>
</dbReference>
<comment type="subunit">
    <text evidence="8">Homodimer.</text>
</comment>
<comment type="similarity">
    <text evidence="8">Belongs to the Mrp/NBP35 ATP-binding proteins family.</text>
</comment>
<dbReference type="Gene3D" id="3.30.300.130">
    <property type="entry name" value="Fe-S cluster assembly (FSCA)"/>
    <property type="match status" value="1"/>
</dbReference>
<dbReference type="InterPro" id="IPR002744">
    <property type="entry name" value="MIP18-like"/>
</dbReference>
<dbReference type="GO" id="GO:0016226">
    <property type="term" value="P:iron-sulfur cluster assembly"/>
    <property type="evidence" value="ECO:0007669"/>
    <property type="project" value="InterPro"/>
</dbReference>
<proteinExistence type="inferred from homology"/>
<dbReference type="InterPro" id="IPR044304">
    <property type="entry name" value="NUBPL-like"/>
</dbReference>
<dbReference type="InterPro" id="IPR033756">
    <property type="entry name" value="YlxH/NBP35"/>
</dbReference>
<keyword evidence="8" id="KW-0378">Hydrolase</keyword>
<comment type="function">
    <text evidence="8">Binds and transfers iron-sulfur (Fe-S) clusters to target apoproteins. Can hydrolyze ATP.</text>
</comment>
<dbReference type="Proteomes" id="UP000186309">
    <property type="component" value="Chromosome"/>
</dbReference>
<dbReference type="GO" id="GO:0005524">
    <property type="term" value="F:ATP binding"/>
    <property type="evidence" value="ECO:0007669"/>
    <property type="project" value="UniProtKB-UniRule"/>
</dbReference>
<keyword evidence="6 8" id="KW-0408">Iron</keyword>
<gene>
    <name evidence="10" type="primary">apbC</name>
    <name evidence="10" type="ORF">BSF38_00417</name>
</gene>
<dbReference type="RefSeq" id="WP_076343238.1">
    <property type="nucleotide sequence ID" value="NZ_CP019082.1"/>
</dbReference>